<evidence type="ECO:0000256" key="4">
    <source>
        <dbReference type="ARBA" id="ARBA00023065"/>
    </source>
</evidence>
<comment type="caution">
    <text evidence="6">The sequence shown here is derived from an EMBL/GenBank/DDBJ whole genome shotgun (WGS) entry which is preliminary data.</text>
</comment>
<dbReference type="Proteomes" id="UP000774326">
    <property type="component" value="Unassembled WGS sequence"/>
</dbReference>
<accession>A0A9P8TQK0</accession>
<proteinExistence type="inferred from homology"/>
<dbReference type="GO" id="GO:0000329">
    <property type="term" value="C:fungal-type vacuole membrane"/>
    <property type="evidence" value="ECO:0007669"/>
    <property type="project" value="TreeGrafter"/>
</dbReference>
<dbReference type="InterPro" id="IPR016024">
    <property type="entry name" value="ARM-type_fold"/>
</dbReference>
<feature type="domain" description="ATPase V1 complex subunit H C-terminal" evidence="5">
    <location>
        <begin position="396"/>
        <end position="515"/>
    </location>
</feature>
<dbReference type="PANTHER" id="PTHR10698:SF0">
    <property type="entry name" value="V-TYPE PROTON ATPASE SUBUNIT H"/>
    <property type="match status" value="1"/>
</dbReference>
<dbReference type="InterPro" id="IPR011987">
    <property type="entry name" value="ATPase_V1-cplx_hsu_C"/>
</dbReference>
<dbReference type="InterPro" id="IPR038497">
    <property type="entry name" value="ATPase_V1-cplx_hsu_C_sf"/>
</dbReference>
<evidence type="ECO:0000313" key="7">
    <source>
        <dbReference type="Proteomes" id="UP000774326"/>
    </source>
</evidence>
<reference evidence="6" key="1">
    <citation type="journal article" date="2021" name="Open Biol.">
        <title>Shared evolutionary footprints suggest mitochondrial oxidative damage underlies multiple complex I losses in fungi.</title>
        <authorList>
            <person name="Schikora-Tamarit M.A."/>
            <person name="Marcet-Houben M."/>
            <person name="Nosek J."/>
            <person name="Gabaldon T."/>
        </authorList>
    </citation>
    <scope>NUCLEOTIDE SEQUENCE</scope>
    <source>
        <strain evidence="6">CBS2887</strain>
    </source>
</reference>
<organism evidence="6 7">
    <name type="scientific">Wickerhamomyces pijperi</name>
    <name type="common">Yeast</name>
    <name type="synonym">Pichia pijperi</name>
    <dbReference type="NCBI Taxonomy" id="599730"/>
    <lineage>
        <taxon>Eukaryota</taxon>
        <taxon>Fungi</taxon>
        <taxon>Dikarya</taxon>
        <taxon>Ascomycota</taxon>
        <taxon>Saccharomycotina</taxon>
        <taxon>Saccharomycetes</taxon>
        <taxon>Phaffomycetales</taxon>
        <taxon>Wickerhamomycetaceae</taxon>
        <taxon>Wickerhamomyces</taxon>
    </lineage>
</organism>
<dbReference type="SUPFAM" id="SSF48371">
    <property type="entry name" value="ARM repeat"/>
    <property type="match status" value="1"/>
</dbReference>
<evidence type="ECO:0000313" key="6">
    <source>
        <dbReference type="EMBL" id="KAH3687541.1"/>
    </source>
</evidence>
<gene>
    <name evidence="6" type="ORF">WICPIJ_001475</name>
</gene>
<keyword evidence="4" id="KW-0406">Ion transport</keyword>
<dbReference type="Gene3D" id="1.25.40.150">
    <property type="entry name" value="V-type ATPase, subunit H, C-terminal domain"/>
    <property type="match status" value="1"/>
</dbReference>
<dbReference type="Pfam" id="PF03224">
    <property type="entry name" value="V-ATPase_H_N"/>
    <property type="match status" value="1"/>
</dbReference>
<dbReference type="Gene3D" id="1.25.10.10">
    <property type="entry name" value="Leucine-rich Repeat Variant"/>
    <property type="match status" value="1"/>
</dbReference>
<evidence type="ECO:0000256" key="1">
    <source>
        <dbReference type="ARBA" id="ARBA00008613"/>
    </source>
</evidence>
<keyword evidence="3" id="KW-0375">Hydrogen ion transport</keyword>
<dbReference type="EMBL" id="JAEUBG010000760">
    <property type="protein sequence ID" value="KAH3687541.1"/>
    <property type="molecule type" value="Genomic_DNA"/>
</dbReference>
<dbReference type="GO" id="GO:0000221">
    <property type="term" value="C:vacuolar proton-transporting V-type ATPase, V1 domain"/>
    <property type="evidence" value="ECO:0007669"/>
    <property type="project" value="InterPro"/>
</dbReference>
<dbReference type="AlphaFoldDB" id="A0A9P8TQK0"/>
<sequence>MTISSTSAYLEEYQSVIRSKTLPWQSFARTSLLTSDQAEILTNLDDNLNKRRNVDNKIQDLIIRKKAGGISPEEVAAAEEEIKSLKEPVLLDQPTKTESTVGVFADLLGAEKKSPTEESMRLDVKKYLLVTLVDLFQSNEQTLQAFLKSPKVVNVVDNLASDLKNELILKDEVCKLLTIMGLVYIIIQQSVSVHVSSDLVKDLLSAHVSVLMSATSFNLNSLGLSYLSDLLTVKAYRLALLDLSSTAATSNRADLLKLLFDNLNVSTTTLNSHEQIQYQYHTLLSLVLLTYTVSSNPAQLLSFHVNYGTHYYGKLITLAKISIKEKIIRLILATFVNLTSRYETDATSKTIIKQLILIEGFAPVLKNFQLRKWSDLELLEDLEKLNDSFEEIKKDLTSFDEYSQELKTKNFRNSSPVHNNETFFVENLGKFQANNYAIFKQLASLLTDEELKEDSNALVIILNDIAKILRLDEKAITIANDFETGYKLDVMRLLSDRDSSVKFAALGVTQILVSKSLN</sequence>
<evidence type="ECO:0000256" key="3">
    <source>
        <dbReference type="ARBA" id="ARBA00022781"/>
    </source>
</evidence>
<dbReference type="Pfam" id="PF11698">
    <property type="entry name" value="V-ATPase_H_C"/>
    <property type="match status" value="1"/>
</dbReference>
<name>A0A9P8TQK0_WICPI</name>
<comment type="similarity">
    <text evidence="1">Belongs to the V-ATPase H subunit family.</text>
</comment>
<dbReference type="InterPro" id="IPR011989">
    <property type="entry name" value="ARM-like"/>
</dbReference>
<evidence type="ECO:0000259" key="5">
    <source>
        <dbReference type="Pfam" id="PF11698"/>
    </source>
</evidence>
<reference evidence="6" key="2">
    <citation type="submission" date="2021-01" db="EMBL/GenBank/DDBJ databases">
        <authorList>
            <person name="Schikora-Tamarit M.A."/>
        </authorList>
    </citation>
    <scope>NUCLEOTIDE SEQUENCE</scope>
    <source>
        <strain evidence="6">CBS2887</strain>
    </source>
</reference>
<keyword evidence="2" id="KW-0813">Transport</keyword>
<keyword evidence="7" id="KW-1185">Reference proteome</keyword>
<dbReference type="GO" id="GO:0046961">
    <property type="term" value="F:proton-transporting ATPase activity, rotational mechanism"/>
    <property type="evidence" value="ECO:0007669"/>
    <property type="project" value="InterPro"/>
</dbReference>
<evidence type="ECO:0000256" key="2">
    <source>
        <dbReference type="ARBA" id="ARBA00022448"/>
    </source>
</evidence>
<dbReference type="PANTHER" id="PTHR10698">
    <property type="entry name" value="V-TYPE PROTON ATPASE SUBUNIT H"/>
    <property type="match status" value="1"/>
</dbReference>
<dbReference type="OrthoDB" id="10263554at2759"/>
<protein>
    <recommendedName>
        <fullName evidence="5">ATPase V1 complex subunit H C-terminal domain-containing protein</fullName>
    </recommendedName>
</protein>
<dbReference type="InterPro" id="IPR004908">
    <property type="entry name" value="ATPase_V1-cplx_hsu"/>
</dbReference>